<dbReference type="Proteomes" id="UP000682308">
    <property type="component" value="Unassembled WGS sequence"/>
</dbReference>
<reference evidence="1 2" key="1">
    <citation type="submission" date="2021-04" db="EMBL/GenBank/DDBJ databases">
        <title>Characterization of the biosynthetic gene cluster of new lipopeptides with antitumor activity in the genome of the marine Streptomyces PHM034.</title>
        <authorList>
            <person name="Ceniceros A."/>
            <person name="Canedo L."/>
            <person name="Mendez C."/>
            <person name="Olano C."/>
            <person name="Schleissner C."/>
            <person name="Cuevas C."/>
            <person name="De La Calle F."/>
            <person name="Salas J.A."/>
        </authorList>
    </citation>
    <scope>NUCLEOTIDE SEQUENCE [LARGE SCALE GENOMIC DNA]</scope>
    <source>
        <strain evidence="1 2">PHM034</strain>
    </source>
</reference>
<keyword evidence="2" id="KW-1185">Reference proteome</keyword>
<organism evidence="1 2">
    <name type="scientific">Streptomyces tuirus</name>
    <dbReference type="NCBI Taxonomy" id="68278"/>
    <lineage>
        <taxon>Bacteria</taxon>
        <taxon>Bacillati</taxon>
        <taxon>Actinomycetota</taxon>
        <taxon>Actinomycetes</taxon>
        <taxon>Kitasatosporales</taxon>
        <taxon>Streptomycetaceae</taxon>
        <taxon>Streptomyces</taxon>
    </lineage>
</organism>
<protein>
    <recommendedName>
        <fullName evidence="3">MalT-like TPR region domain-containing protein</fullName>
    </recommendedName>
</protein>
<dbReference type="EMBL" id="JAGTPG010000002">
    <property type="protein sequence ID" value="MBR8642537.1"/>
    <property type="molecule type" value="Genomic_DNA"/>
</dbReference>
<sequence length="311" mass="34367">MSIQYLDPELRLPEHRAAELTRGFRAMMNADQATALQAVLPSTKDEDSLVRAFGFHYLGDLYHFQWDFPLSQTAYEKAADLFAENGHDRGHILNQMRLADIYVDQAESSGDEATSDMRSAEERAHAMLDEALARAEALGDQFLIGFGLHYKALFKTADEDWTAAADFAQRAVEVRSAMGDEIFVLSSQALLARARGELGDFDAAEELAESTFKLQMQRDLRAPSLATLQIISVINDRRSLARTKELTSKFTAVEPIARTPFIFGDVPEGELAVMAHSGDTESPIVGSVGRTDRKRSALVTDPEVKVSALHS</sequence>
<dbReference type="Gene3D" id="1.25.40.10">
    <property type="entry name" value="Tetratricopeptide repeat domain"/>
    <property type="match status" value="1"/>
</dbReference>
<gene>
    <name evidence="1" type="ORF">KEF29_32665</name>
</gene>
<dbReference type="SUPFAM" id="SSF48452">
    <property type="entry name" value="TPR-like"/>
    <property type="match status" value="1"/>
</dbReference>
<dbReference type="AlphaFoldDB" id="A0A941FM19"/>
<comment type="caution">
    <text evidence="1">The sequence shown here is derived from an EMBL/GenBank/DDBJ whole genome shotgun (WGS) entry which is preliminary data.</text>
</comment>
<evidence type="ECO:0008006" key="3">
    <source>
        <dbReference type="Google" id="ProtNLM"/>
    </source>
</evidence>
<name>A0A941FM19_9ACTN</name>
<dbReference type="InterPro" id="IPR011990">
    <property type="entry name" value="TPR-like_helical_dom_sf"/>
</dbReference>
<proteinExistence type="predicted"/>
<accession>A0A941FM19</accession>
<evidence type="ECO:0000313" key="2">
    <source>
        <dbReference type="Proteomes" id="UP000682308"/>
    </source>
</evidence>
<evidence type="ECO:0000313" key="1">
    <source>
        <dbReference type="EMBL" id="MBR8642537.1"/>
    </source>
</evidence>